<dbReference type="Proteomes" id="UP000287563">
    <property type="component" value="Unassembled WGS sequence"/>
</dbReference>
<comment type="caution">
    <text evidence="2">The sequence shown here is derived from an EMBL/GenBank/DDBJ whole genome shotgun (WGS) entry which is preliminary data.</text>
</comment>
<dbReference type="OrthoDB" id="9804312at2"/>
<dbReference type="GO" id="GO:0032259">
    <property type="term" value="P:methylation"/>
    <property type="evidence" value="ECO:0007669"/>
    <property type="project" value="UniProtKB-KW"/>
</dbReference>
<accession>A0A444JWX5</accession>
<proteinExistence type="predicted"/>
<sequence>MTGQDAKPMHSMLVERFLSELKQASTQGAILDLACGSGRNGLYLARQGIPVVFADQDSEKLSQIEQAIQDEQLAARTWLVDFETGQPLAGRQFGAIMVFRYLHRPLFEAIKASIAYSGLVIYETFNIGQRAYGRPHNPDFLLQDNELVDEFGDWQILHQFEGVVSQPNSSISQIVVRR</sequence>
<evidence type="ECO:0000313" key="2">
    <source>
        <dbReference type="EMBL" id="RWX57576.1"/>
    </source>
</evidence>
<gene>
    <name evidence="2" type="ORF">EDI28_06055</name>
</gene>
<dbReference type="Pfam" id="PF03848">
    <property type="entry name" value="TehB"/>
    <property type="match status" value="1"/>
</dbReference>
<keyword evidence="2" id="KW-0808">Transferase</keyword>
<keyword evidence="3" id="KW-1185">Reference proteome</keyword>
<dbReference type="AlphaFoldDB" id="A0A444JWX5"/>
<evidence type="ECO:0000313" key="3">
    <source>
        <dbReference type="Proteomes" id="UP000287563"/>
    </source>
</evidence>
<reference evidence="2 3" key="1">
    <citation type="submission" date="2018-11" db="EMBL/GenBank/DDBJ databases">
        <title>Photobacterium sp. BEI247 sp. nov., a marine bacterium isolated from Yongle Blue Hole in the South China Sea.</title>
        <authorList>
            <person name="Wang X."/>
        </authorList>
    </citation>
    <scope>NUCLEOTIDE SEQUENCE [LARGE SCALE GENOMIC DNA]</scope>
    <source>
        <strain evidence="3">BEI247</strain>
    </source>
</reference>
<dbReference type="EMBL" id="RJLM01000001">
    <property type="protein sequence ID" value="RWX57576.1"/>
    <property type="molecule type" value="Genomic_DNA"/>
</dbReference>
<dbReference type="RefSeq" id="WP_128782883.1">
    <property type="nucleotide sequence ID" value="NZ_RJLM01000001.1"/>
</dbReference>
<dbReference type="Gene3D" id="3.40.50.150">
    <property type="entry name" value="Vaccinia Virus protein VP39"/>
    <property type="match status" value="1"/>
</dbReference>
<protein>
    <submittedName>
        <fullName evidence="2">Methyltransferase domain-containing protein</fullName>
    </submittedName>
</protein>
<dbReference type="CDD" id="cd02440">
    <property type="entry name" value="AdoMet_MTases"/>
    <property type="match status" value="1"/>
</dbReference>
<dbReference type="SUPFAM" id="SSF53335">
    <property type="entry name" value="S-adenosyl-L-methionine-dependent methyltransferases"/>
    <property type="match status" value="1"/>
</dbReference>
<dbReference type="InterPro" id="IPR029063">
    <property type="entry name" value="SAM-dependent_MTases_sf"/>
</dbReference>
<name>A0A444JWX5_9GAMM</name>
<dbReference type="InterPro" id="IPR015985">
    <property type="entry name" value="TehB-like_dom"/>
</dbReference>
<dbReference type="GO" id="GO:0008168">
    <property type="term" value="F:methyltransferase activity"/>
    <property type="evidence" value="ECO:0007669"/>
    <property type="project" value="UniProtKB-KW"/>
</dbReference>
<evidence type="ECO:0000259" key="1">
    <source>
        <dbReference type="Pfam" id="PF03848"/>
    </source>
</evidence>
<keyword evidence="2" id="KW-0489">Methyltransferase</keyword>
<feature type="domain" description="Tellurite resistance methyltransferase TehB-like" evidence="1">
    <location>
        <begin position="26"/>
        <end position="161"/>
    </location>
</feature>
<organism evidence="2 3">
    <name type="scientific">Photobacterium chitinilyticum</name>
    <dbReference type="NCBI Taxonomy" id="2485123"/>
    <lineage>
        <taxon>Bacteria</taxon>
        <taxon>Pseudomonadati</taxon>
        <taxon>Pseudomonadota</taxon>
        <taxon>Gammaproteobacteria</taxon>
        <taxon>Vibrionales</taxon>
        <taxon>Vibrionaceae</taxon>
        <taxon>Photobacterium</taxon>
    </lineage>
</organism>